<dbReference type="SMART" id="SM00326">
    <property type="entry name" value="SH3"/>
    <property type="match status" value="1"/>
</dbReference>
<organism evidence="5 6">
    <name type="scientific">Cryptococcus wingfieldii CBS 7118</name>
    <dbReference type="NCBI Taxonomy" id="1295528"/>
    <lineage>
        <taxon>Eukaryota</taxon>
        <taxon>Fungi</taxon>
        <taxon>Dikarya</taxon>
        <taxon>Basidiomycota</taxon>
        <taxon>Agaricomycotina</taxon>
        <taxon>Tremellomycetes</taxon>
        <taxon>Tremellales</taxon>
        <taxon>Cryptococcaceae</taxon>
        <taxon>Cryptococcus</taxon>
    </lineage>
</organism>
<feature type="compositionally biased region" description="Low complexity" evidence="3">
    <location>
        <begin position="240"/>
        <end position="257"/>
    </location>
</feature>
<dbReference type="AlphaFoldDB" id="A0A1E3K2G5"/>
<dbReference type="Pfam" id="PF00018">
    <property type="entry name" value="SH3_1"/>
    <property type="match status" value="1"/>
</dbReference>
<evidence type="ECO:0000256" key="2">
    <source>
        <dbReference type="PROSITE-ProRule" id="PRU00192"/>
    </source>
</evidence>
<keyword evidence="6" id="KW-1185">Reference proteome</keyword>
<dbReference type="OrthoDB" id="10255128at2759"/>
<evidence type="ECO:0000259" key="4">
    <source>
        <dbReference type="PROSITE" id="PS50002"/>
    </source>
</evidence>
<keyword evidence="1 2" id="KW-0728">SH3 domain</keyword>
<evidence type="ECO:0000313" key="5">
    <source>
        <dbReference type="EMBL" id="ODO07201.1"/>
    </source>
</evidence>
<dbReference type="Proteomes" id="UP000094819">
    <property type="component" value="Unassembled WGS sequence"/>
</dbReference>
<feature type="region of interest" description="Disordered" evidence="3">
    <location>
        <begin position="206"/>
        <end position="264"/>
    </location>
</feature>
<feature type="domain" description="SH3" evidence="4">
    <location>
        <begin position="266"/>
        <end position="324"/>
    </location>
</feature>
<dbReference type="SUPFAM" id="SSF50044">
    <property type="entry name" value="SH3-domain"/>
    <property type="match status" value="1"/>
</dbReference>
<evidence type="ECO:0000256" key="3">
    <source>
        <dbReference type="SAM" id="MobiDB-lite"/>
    </source>
</evidence>
<feature type="compositionally biased region" description="Polar residues" evidence="3">
    <location>
        <begin position="152"/>
        <end position="163"/>
    </location>
</feature>
<dbReference type="CDD" id="cd00174">
    <property type="entry name" value="SH3"/>
    <property type="match status" value="1"/>
</dbReference>
<feature type="compositionally biased region" description="Low complexity" evidence="3">
    <location>
        <begin position="215"/>
        <end position="228"/>
    </location>
</feature>
<dbReference type="RefSeq" id="XP_019034678.1">
    <property type="nucleotide sequence ID" value="XM_019172952.1"/>
</dbReference>
<protein>
    <recommendedName>
        <fullName evidence="4">SH3 domain-containing protein</fullName>
    </recommendedName>
</protein>
<dbReference type="EMBL" id="AWGH01000002">
    <property type="protein sequence ID" value="ODO07201.1"/>
    <property type="molecule type" value="Genomic_DNA"/>
</dbReference>
<dbReference type="InterPro" id="IPR001452">
    <property type="entry name" value="SH3_domain"/>
</dbReference>
<evidence type="ECO:0000313" key="6">
    <source>
        <dbReference type="Proteomes" id="UP000094819"/>
    </source>
</evidence>
<reference evidence="5 6" key="1">
    <citation type="submission" date="2016-06" db="EMBL/GenBank/DDBJ databases">
        <title>Evolution of pathogenesis and genome organization in the Tremellales.</title>
        <authorList>
            <person name="Cuomo C."/>
            <person name="Litvintseva A."/>
            <person name="Heitman J."/>
            <person name="Chen Y."/>
            <person name="Sun S."/>
            <person name="Springer D."/>
            <person name="Dromer F."/>
            <person name="Young S."/>
            <person name="Zeng Q."/>
            <person name="Chapman S."/>
            <person name="Gujja S."/>
            <person name="Saif S."/>
            <person name="Birren B."/>
        </authorList>
    </citation>
    <scope>NUCLEOTIDE SEQUENCE [LARGE SCALE GENOMIC DNA]</scope>
    <source>
        <strain evidence="5 6">CBS 7118</strain>
    </source>
</reference>
<feature type="region of interest" description="Disordered" evidence="3">
    <location>
        <begin position="143"/>
        <end position="178"/>
    </location>
</feature>
<feature type="region of interest" description="Disordered" evidence="3">
    <location>
        <begin position="37"/>
        <end position="101"/>
    </location>
</feature>
<dbReference type="InterPro" id="IPR036028">
    <property type="entry name" value="SH3-like_dom_sf"/>
</dbReference>
<evidence type="ECO:0000256" key="1">
    <source>
        <dbReference type="ARBA" id="ARBA00022443"/>
    </source>
</evidence>
<dbReference type="Gene3D" id="2.30.30.40">
    <property type="entry name" value="SH3 Domains"/>
    <property type="match status" value="1"/>
</dbReference>
<accession>A0A1E3K2G5</accession>
<proteinExistence type="predicted"/>
<dbReference type="GeneID" id="30189993"/>
<name>A0A1E3K2G5_9TREE</name>
<gene>
    <name evidence="5" type="ORF">L198_00780</name>
</gene>
<feature type="compositionally biased region" description="Polar residues" evidence="3">
    <location>
        <begin position="72"/>
        <end position="98"/>
    </location>
</feature>
<comment type="caution">
    <text evidence="5">The sequence shown here is derived from an EMBL/GenBank/DDBJ whole genome shotgun (WGS) entry which is preliminary data.</text>
</comment>
<dbReference type="PROSITE" id="PS50002">
    <property type="entry name" value="SH3"/>
    <property type="match status" value="1"/>
</dbReference>
<sequence length="324" mass="34111">MYSARNVHLKCSPISLTKEAFFSLLDEYFASRGHVLAPANSPPTVDAASRPSRSLPPARNRPDPISPPPTASHYTSLISPTASRQSQEYENNAESQEQPDMAQRFISSGVKYGTSGAKSGVGAISRNKDAMNLLGKAGMGGMMGKANDRLNKPTSPTEQTANKATPPPIAPKKGGGVSGLRLMDDYQTFGHVDTASKMGAFTSMWKDPKTKPAESIHLPPALSHSHSNLPPPSRRDGSGSHHAASPSPSADTSTPAGGDLANGTGVQQGQAQALYDYAGADSGDLTVQANQVVNIIAKTSSDWWTCEDGNGQRGLVPATYLQEI</sequence>